<dbReference type="PANTHER" id="PTHR43700">
    <property type="entry name" value="PHOSPHORIBOSYLAMINOIMIDAZOLE-SUCCINOCARBOXAMIDE SYNTHASE"/>
    <property type="match status" value="1"/>
</dbReference>
<evidence type="ECO:0000256" key="3">
    <source>
        <dbReference type="ARBA" id="ARBA00022598"/>
    </source>
</evidence>
<evidence type="ECO:0000256" key="2">
    <source>
        <dbReference type="ARBA" id="ARBA00010190"/>
    </source>
</evidence>
<dbReference type="EMBL" id="JAWNGC010000001">
    <property type="protein sequence ID" value="MDY5154403.1"/>
    <property type="molecule type" value="Genomic_DNA"/>
</dbReference>
<dbReference type="GO" id="GO:0006189">
    <property type="term" value="P:'de novo' IMP biosynthetic process"/>
    <property type="evidence" value="ECO:0007669"/>
    <property type="project" value="UniProtKB-UniRule"/>
</dbReference>
<accession>A0AAW9HTJ9</accession>
<comment type="pathway">
    <text evidence="1 8">Purine metabolism; IMP biosynthesis via de novo pathway; 5-amino-1-(5-phospho-D-ribosyl)imidazole-4-carboxamide from 5-amino-1-(5-phospho-D-ribosyl)imidazole-4-carboxylate: step 1/2.</text>
</comment>
<dbReference type="GO" id="GO:0005737">
    <property type="term" value="C:cytoplasm"/>
    <property type="evidence" value="ECO:0007669"/>
    <property type="project" value="TreeGrafter"/>
</dbReference>
<dbReference type="SUPFAM" id="SSF56104">
    <property type="entry name" value="SAICAR synthase-like"/>
    <property type="match status" value="1"/>
</dbReference>
<sequence>MSTPFTGGIKPILRGWSRVYSGKVRDLYRPVDRNPLVGQDVYLVVASDRMTVFDRVIPTPIPDKGKISTALSTWWFEQTADVAENHHTDIPVPEEVRERGEIVRALHMLPYEIVVRGYITERTLREINILEKLGEDIRNIKEYRLGDMLPEPYITAARKASPGNPDKPISWEEFRCSVGEISASTVKEKAIALYNRGHQIAANRGLVMADAKFEFGTDQDAGSTKLVFADEAFTPDSARYWLAKDYREYIENGVADPEGTHTLRSYDKEMVASWLTSSECTWDRSLGGLAPPLPQHIVDQTRARYVRVFQMLTGQRWD</sequence>
<comment type="similarity">
    <text evidence="2 8">Belongs to the SAICAR synthetase family.</text>
</comment>
<keyword evidence="5 8" id="KW-0658">Purine biosynthesis</keyword>
<protein>
    <recommendedName>
        <fullName evidence="8">Phosphoribosylaminoimidazole-succinocarboxamide synthase</fullName>
        <ecNumber evidence="8">6.3.2.6</ecNumber>
    </recommendedName>
    <alternativeName>
        <fullName evidence="8">SAICAR synthetase</fullName>
    </alternativeName>
</protein>
<dbReference type="HAMAP" id="MF_00137">
    <property type="entry name" value="SAICAR_synth"/>
    <property type="match status" value="1"/>
</dbReference>
<keyword evidence="4 8" id="KW-0547">Nucleotide-binding</keyword>
<dbReference type="GO" id="GO:0004639">
    <property type="term" value="F:phosphoribosylaminoimidazolesuccinocarboxamide synthase activity"/>
    <property type="evidence" value="ECO:0007669"/>
    <property type="project" value="UniProtKB-UniRule"/>
</dbReference>
<evidence type="ECO:0000256" key="6">
    <source>
        <dbReference type="ARBA" id="ARBA00022840"/>
    </source>
</evidence>
<dbReference type="Gene3D" id="3.30.470.20">
    <property type="entry name" value="ATP-grasp fold, B domain"/>
    <property type="match status" value="1"/>
</dbReference>
<dbReference type="PANTHER" id="PTHR43700:SF1">
    <property type="entry name" value="PHOSPHORIBOSYLAMINOIMIDAZOLE-SUCCINOCARBOXAMIDE SYNTHASE"/>
    <property type="match status" value="1"/>
</dbReference>
<evidence type="ECO:0000313" key="10">
    <source>
        <dbReference type="EMBL" id="MDY5154403.1"/>
    </source>
</evidence>
<dbReference type="EC" id="6.3.2.6" evidence="8"/>
<reference evidence="10" key="1">
    <citation type="submission" date="2023-10" db="EMBL/GenBank/DDBJ databases">
        <title>Whole Genome based description of the genera Actinobaculum and Actinotignum reveals a complex phylogenetic relationship within the species included in the genus Actinotignum.</title>
        <authorList>
            <person name="Jensen C.S."/>
            <person name="Dargis R."/>
            <person name="Kemp M."/>
            <person name="Christensen J.J."/>
        </authorList>
    </citation>
    <scope>NUCLEOTIDE SEQUENCE</scope>
    <source>
        <strain evidence="10">SLA_B511</strain>
    </source>
</reference>
<evidence type="ECO:0000256" key="8">
    <source>
        <dbReference type="HAMAP-Rule" id="MF_00137"/>
    </source>
</evidence>
<organism evidence="10 11">
    <name type="scientific">Actinotignum urinale</name>
    <dbReference type="NCBI Taxonomy" id="190146"/>
    <lineage>
        <taxon>Bacteria</taxon>
        <taxon>Bacillati</taxon>
        <taxon>Actinomycetota</taxon>
        <taxon>Actinomycetes</taxon>
        <taxon>Actinomycetales</taxon>
        <taxon>Actinomycetaceae</taxon>
        <taxon>Actinotignum</taxon>
    </lineage>
</organism>
<dbReference type="Gene3D" id="3.30.200.20">
    <property type="entry name" value="Phosphorylase Kinase, domain 1"/>
    <property type="match status" value="1"/>
</dbReference>
<dbReference type="Proteomes" id="UP001281731">
    <property type="component" value="Unassembled WGS sequence"/>
</dbReference>
<evidence type="ECO:0000256" key="1">
    <source>
        <dbReference type="ARBA" id="ARBA00004672"/>
    </source>
</evidence>
<proteinExistence type="inferred from homology"/>
<evidence type="ECO:0000256" key="7">
    <source>
        <dbReference type="ARBA" id="ARBA00048475"/>
    </source>
</evidence>
<feature type="domain" description="SAICAR synthetase/ADE2 N-terminal" evidence="9">
    <location>
        <begin position="19"/>
        <end position="285"/>
    </location>
</feature>
<evidence type="ECO:0000256" key="5">
    <source>
        <dbReference type="ARBA" id="ARBA00022755"/>
    </source>
</evidence>
<dbReference type="InterPro" id="IPR028923">
    <property type="entry name" value="SAICAR_synt/ADE2_N"/>
</dbReference>
<evidence type="ECO:0000259" key="9">
    <source>
        <dbReference type="Pfam" id="PF01259"/>
    </source>
</evidence>
<evidence type="ECO:0000313" key="11">
    <source>
        <dbReference type="Proteomes" id="UP001281731"/>
    </source>
</evidence>
<keyword evidence="3 8" id="KW-0436">Ligase</keyword>
<comment type="catalytic activity">
    <reaction evidence="7 8">
        <text>5-amino-1-(5-phospho-D-ribosyl)imidazole-4-carboxylate + L-aspartate + ATP = (2S)-2-[5-amino-1-(5-phospho-beta-D-ribosyl)imidazole-4-carboxamido]succinate + ADP + phosphate + 2 H(+)</text>
        <dbReference type="Rhea" id="RHEA:22628"/>
        <dbReference type="ChEBI" id="CHEBI:15378"/>
        <dbReference type="ChEBI" id="CHEBI:29991"/>
        <dbReference type="ChEBI" id="CHEBI:30616"/>
        <dbReference type="ChEBI" id="CHEBI:43474"/>
        <dbReference type="ChEBI" id="CHEBI:58443"/>
        <dbReference type="ChEBI" id="CHEBI:77657"/>
        <dbReference type="ChEBI" id="CHEBI:456216"/>
        <dbReference type="EC" id="6.3.2.6"/>
    </reaction>
</comment>
<keyword evidence="6 8" id="KW-0067">ATP-binding</keyword>
<name>A0AAW9HTJ9_9ACTO</name>
<dbReference type="Pfam" id="PF01259">
    <property type="entry name" value="SAICAR_synt"/>
    <property type="match status" value="1"/>
</dbReference>
<evidence type="ECO:0000256" key="4">
    <source>
        <dbReference type="ARBA" id="ARBA00022741"/>
    </source>
</evidence>
<dbReference type="RefSeq" id="WP_102165237.1">
    <property type="nucleotide sequence ID" value="NZ_CAMYCL010000017.1"/>
</dbReference>
<dbReference type="CDD" id="cd01414">
    <property type="entry name" value="SAICAR_synt_Sc"/>
    <property type="match status" value="1"/>
</dbReference>
<dbReference type="GO" id="GO:0005524">
    <property type="term" value="F:ATP binding"/>
    <property type="evidence" value="ECO:0007669"/>
    <property type="project" value="UniProtKB-KW"/>
</dbReference>
<dbReference type="AlphaFoldDB" id="A0AAW9HTJ9"/>
<gene>
    <name evidence="8" type="primary">purC</name>
    <name evidence="10" type="ORF">R6G80_01500</name>
</gene>
<comment type="caution">
    <text evidence="10">The sequence shown here is derived from an EMBL/GenBank/DDBJ whole genome shotgun (WGS) entry which is preliminary data.</text>
</comment>